<evidence type="ECO:0000313" key="3">
    <source>
        <dbReference type="EMBL" id="MBB6504980.1"/>
    </source>
</evidence>
<comment type="caution">
    <text evidence="3">The sequence shown here is derived from an EMBL/GenBank/DDBJ whole genome shotgun (WGS) entry which is preliminary data.</text>
</comment>
<evidence type="ECO:0000256" key="1">
    <source>
        <dbReference type="SAM" id="SignalP"/>
    </source>
</evidence>
<organism evidence="3 4">
    <name type="scientific">Sphingomonas endophytica</name>
    <dbReference type="NCBI Taxonomy" id="869719"/>
    <lineage>
        <taxon>Bacteria</taxon>
        <taxon>Pseudomonadati</taxon>
        <taxon>Pseudomonadota</taxon>
        <taxon>Alphaproteobacteria</taxon>
        <taxon>Sphingomonadales</taxon>
        <taxon>Sphingomonadaceae</taxon>
        <taxon>Sphingomonas</taxon>
    </lineage>
</organism>
<dbReference type="PANTHER" id="PTHR16320">
    <property type="entry name" value="SPHINGOMYELINASE FAMILY MEMBER"/>
    <property type="match status" value="1"/>
</dbReference>
<reference evidence="3 4" key="1">
    <citation type="submission" date="2020-08" db="EMBL/GenBank/DDBJ databases">
        <title>The Agave Microbiome: Exploring the role of microbial communities in plant adaptations to desert environments.</title>
        <authorList>
            <person name="Partida-Martinez L.P."/>
        </authorList>
    </citation>
    <scope>NUCLEOTIDE SEQUENCE [LARGE SCALE GENOMIC DNA]</scope>
    <source>
        <strain evidence="3 4">AS3.13</strain>
    </source>
</reference>
<sequence length="357" mass="38243">MRRLIALAIVLASAACTSLPPARVAHGPLPATPAPPIRVDQAQGQASTTIDVLSFNVEGLAWPARRGRAPSLAKIGRILAQLNARGAAPDIILVQEMFSPAAVRALSQAGYRYRVWGPTRTQGRVLTGSGRVPGPRRWGKGETGFHLVGSGLAILSRYPIVAATSEPFGSRHCAGFDCLSNKGAQQARVMVPGVPSAIDLFNTHLNSQAESRVPAARHGAAQALQRADLTRFLAATGSERLPAIIGGDFNMAGAPDRLEKLEEALSRYAMVHRFCAAPGSPCEVRLSWDGDEPWIDTEDLQLFRSGASVTITPTRIEAMFDGTEGQPRLSDHDGLRVTYRLAWSVPSRPAVQDQQLP</sequence>
<dbReference type="InterPro" id="IPR036691">
    <property type="entry name" value="Endo/exonu/phosph_ase_sf"/>
</dbReference>
<evidence type="ECO:0000259" key="2">
    <source>
        <dbReference type="Pfam" id="PF03372"/>
    </source>
</evidence>
<feature type="chain" id="PRO_5031262026" evidence="1">
    <location>
        <begin position="23"/>
        <end position="357"/>
    </location>
</feature>
<dbReference type="SUPFAM" id="SSF56219">
    <property type="entry name" value="DNase I-like"/>
    <property type="match status" value="1"/>
</dbReference>
<dbReference type="PANTHER" id="PTHR16320:SF23">
    <property type="entry name" value="SPHINGOMYELINASE C 1"/>
    <property type="match status" value="1"/>
</dbReference>
<dbReference type="InterPro" id="IPR038772">
    <property type="entry name" value="Sph/SMPD2-like"/>
</dbReference>
<dbReference type="Pfam" id="PF03372">
    <property type="entry name" value="Exo_endo_phos"/>
    <property type="match status" value="1"/>
</dbReference>
<reference evidence="3 4" key="2">
    <citation type="submission" date="2020-08" db="EMBL/GenBank/DDBJ databases">
        <authorList>
            <person name="Partida-Martinez L."/>
            <person name="Huntemann M."/>
            <person name="Clum A."/>
            <person name="Wang J."/>
            <person name="Palaniappan K."/>
            <person name="Ritter S."/>
            <person name="Chen I.-M."/>
            <person name="Stamatis D."/>
            <person name="Reddy T."/>
            <person name="O'Malley R."/>
            <person name="Daum C."/>
            <person name="Shapiro N."/>
            <person name="Ivanova N."/>
            <person name="Kyrpides N."/>
            <person name="Woyke T."/>
        </authorList>
    </citation>
    <scope>NUCLEOTIDE SEQUENCE [LARGE SCALE GENOMIC DNA]</scope>
    <source>
        <strain evidence="3 4">AS3.13</strain>
    </source>
</reference>
<dbReference type="RefSeq" id="WP_184505532.1">
    <property type="nucleotide sequence ID" value="NZ_JACHBT010000009.1"/>
</dbReference>
<keyword evidence="1" id="KW-0732">Signal</keyword>
<dbReference type="EMBL" id="JACHBT010000009">
    <property type="protein sequence ID" value="MBB6504980.1"/>
    <property type="molecule type" value="Genomic_DNA"/>
</dbReference>
<dbReference type="AlphaFoldDB" id="A0A7X0MPE1"/>
<protein>
    <submittedName>
        <fullName evidence="3">Endonuclease/exonuclease/phosphatase family metal-dependent hydrolase</fullName>
    </submittedName>
</protein>
<dbReference type="Gene3D" id="3.60.10.10">
    <property type="entry name" value="Endonuclease/exonuclease/phosphatase"/>
    <property type="match status" value="1"/>
</dbReference>
<keyword evidence="3" id="KW-0378">Hydrolase</keyword>
<keyword evidence="3" id="KW-0540">Nuclease</keyword>
<evidence type="ECO:0000313" key="4">
    <source>
        <dbReference type="Proteomes" id="UP000522313"/>
    </source>
</evidence>
<accession>A0A7X0MPE1</accession>
<feature type="domain" description="Endonuclease/exonuclease/phosphatase" evidence="2">
    <location>
        <begin position="53"/>
        <end position="284"/>
    </location>
</feature>
<dbReference type="InterPro" id="IPR005135">
    <property type="entry name" value="Endo/exonuclease/phosphatase"/>
</dbReference>
<keyword evidence="3" id="KW-0269">Exonuclease</keyword>
<gene>
    <name evidence="3" type="ORF">F4693_001961</name>
</gene>
<dbReference type="GO" id="GO:0004519">
    <property type="term" value="F:endonuclease activity"/>
    <property type="evidence" value="ECO:0007669"/>
    <property type="project" value="UniProtKB-KW"/>
</dbReference>
<proteinExistence type="predicted"/>
<dbReference type="Proteomes" id="UP000522313">
    <property type="component" value="Unassembled WGS sequence"/>
</dbReference>
<dbReference type="PROSITE" id="PS51257">
    <property type="entry name" value="PROKAR_LIPOPROTEIN"/>
    <property type="match status" value="1"/>
</dbReference>
<feature type="signal peptide" evidence="1">
    <location>
        <begin position="1"/>
        <end position="22"/>
    </location>
</feature>
<name>A0A7X0MPE1_9SPHN</name>
<dbReference type="GO" id="GO:0004527">
    <property type="term" value="F:exonuclease activity"/>
    <property type="evidence" value="ECO:0007669"/>
    <property type="project" value="UniProtKB-KW"/>
</dbReference>
<keyword evidence="3" id="KW-0255">Endonuclease</keyword>
<dbReference type="GO" id="GO:0004767">
    <property type="term" value="F:sphingomyelin phosphodiesterase activity"/>
    <property type="evidence" value="ECO:0007669"/>
    <property type="project" value="InterPro"/>
</dbReference>